<evidence type="ECO:0000313" key="11">
    <source>
        <dbReference type="Proteomes" id="UP000271241"/>
    </source>
</evidence>
<evidence type="ECO:0000259" key="8">
    <source>
        <dbReference type="Pfam" id="PF25316"/>
    </source>
</evidence>
<proteinExistence type="inferred from homology"/>
<comment type="subcellular location">
    <subcellularLocation>
        <location evidence="1">Nucleus</location>
    </subcellularLocation>
</comment>
<dbReference type="InterPro" id="IPR027268">
    <property type="entry name" value="Peptidase_M4/M1_CTD_sf"/>
</dbReference>
<comment type="similarity">
    <text evidence="2">Belongs to the TAF2 family.</text>
</comment>
<dbReference type="GO" id="GO:0008237">
    <property type="term" value="F:metallopeptidase activity"/>
    <property type="evidence" value="ECO:0007669"/>
    <property type="project" value="InterPro"/>
</dbReference>
<dbReference type="STRING" id="78915.A0A4P9XM07"/>
<dbReference type="GO" id="GO:0003682">
    <property type="term" value="F:chromatin binding"/>
    <property type="evidence" value="ECO:0007669"/>
    <property type="project" value="TreeGrafter"/>
</dbReference>
<dbReference type="GO" id="GO:0008270">
    <property type="term" value="F:zinc ion binding"/>
    <property type="evidence" value="ECO:0007669"/>
    <property type="project" value="InterPro"/>
</dbReference>
<evidence type="ECO:0000256" key="2">
    <source>
        <dbReference type="ARBA" id="ARBA00010937"/>
    </source>
</evidence>
<dbReference type="EMBL" id="KZ992803">
    <property type="protein sequence ID" value="RKP06866.1"/>
    <property type="molecule type" value="Genomic_DNA"/>
</dbReference>
<dbReference type="PANTHER" id="PTHR15137:SF9">
    <property type="entry name" value="TRANSCRIPTION INITIATION FACTOR TFIID SUBUNIT 2"/>
    <property type="match status" value="1"/>
</dbReference>
<name>A0A4P9XM07_9FUNG</name>
<dbReference type="PANTHER" id="PTHR15137">
    <property type="entry name" value="TRANSCRIPTION INITIATION FACTOR TFIID"/>
    <property type="match status" value="1"/>
</dbReference>
<dbReference type="GO" id="GO:0000976">
    <property type="term" value="F:transcription cis-regulatory region binding"/>
    <property type="evidence" value="ECO:0007669"/>
    <property type="project" value="TreeGrafter"/>
</dbReference>
<dbReference type="GO" id="GO:0016251">
    <property type="term" value="F:RNA polymerase II general transcription initiation factor activity"/>
    <property type="evidence" value="ECO:0007669"/>
    <property type="project" value="TreeGrafter"/>
</dbReference>
<feature type="domain" description="Transcription initiation factor TFIID subunit 2 TPR repeats" evidence="9">
    <location>
        <begin position="635"/>
        <end position="748"/>
    </location>
</feature>
<evidence type="ECO:0000256" key="4">
    <source>
        <dbReference type="ARBA" id="ARBA00023015"/>
    </source>
</evidence>
<organism evidence="10 11">
    <name type="scientific">Thamnocephalis sphaerospora</name>
    <dbReference type="NCBI Taxonomy" id="78915"/>
    <lineage>
        <taxon>Eukaryota</taxon>
        <taxon>Fungi</taxon>
        <taxon>Fungi incertae sedis</taxon>
        <taxon>Zoopagomycota</taxon>
        <taxon>Zoopagomycotina</taxon>
        <taxon>Zoopagomycetes</taxon>
        <taxon>Zoopagales</taxon>
        <taxon>Sigmoideomycetaceae</taxon>
        <taxon>Thamnocephalis</taxon>
    </lineage>
</organism>
<evidence type="ECO:0000256" key="1">
    <source>
        <dbReference type="ARBA" id="ARBA00004123"/>
    </source>
</evidence>
<dbReference type="Pfam" id="PF25316">
    <property type="entry name" value="TAF2_3rd"/>
    <property type="match status" value="1"/>
</dbReference>
<dbReference type="InterPro" id="IPR057991">
    <property type="entry name" value="TPR_TAF2_C"/>
</dbReference>
<keyword evidence="6" id="KW-0539">Nucleus</keyword>
<dbReference type="Proteomes" id="UP000271241">
    <property type="component" value="Unassembled WGS sequence"/>
</dbReference>
<dbReference type="Pfam" id="PF01433">
    <property type="entry name" value="Peptidase_M1"/>
    <property type="match status" value="1"/>
</dbReference>
<evidence type="ECO:0000259" key="9">
    <source>
        <dbReference type="Pfam" id="PF25577"/>
    </source>
</evidence>
<evidence type="ECO:0000313" key="10">
    <source>
        <dbReference type="EMBL" id="RKP06866.1"/>
    </source>
</evidence>
<dbReference type="InterPro" id="IPR042097">
    <property type="entry name" value="Aminopeptidase_N-like_N_sf"/>
</dbReference>
<keyword evidence="4" id="KW-0805">Transcription regulation</keyword>
<dbReference type="Gene3D" id="1.10.390.10">
    <property type="entry name" value="Neutral Protease Domain 2"/>
    <property type="match status" value="1"/>
</dbReference>
<keyword evidence="5" id="KW-0804">Transcription</keyword>
<dbReference type="Gene3D" id="2.60.40.1730">
    <property type="entry name" value="tricorn interacting facor f3 domain"/>
    <property type="match status" value="1"/>
</dbReference>
<dbReference type="SUPFAM" id="SSF63737">
    <property type="entry name" value="Leukotriene A4 hydrolase N-terminal domain"/>
    <property type="match status" value="1"/>
</dbReference>
<dbReference type="CDD" id="cd09839">
    <property type="entry name" value="M1_like_TAF2"/>
    <property type="match status" value="1"/>
</dbReference>
<evidence type="ECO:0000256" key="6">
    <source>
        <dbReference type="ARBA" id="ARBA00023242"/>
    </source>
</evidence>
<dbReference type="GO" id="GO:0006367">
    <property type="term" value="P:transcription initiation at RNA polymerase II promoter"/>
    <property type="evidence" value="ECO:0007669"/>
    <property type="project" value="TreeGrafter"/>
</dbReference>
<dbReference type="SUPFAM" id="SSF55486">
    <property type="entry name" value="Metalloproteases ('zincins'), catalytic domain"/>
    <property type="match status" value="1"/>
</dbReference>
<dbReference type="InterPro" id="IPR014782">
    <property type="entry name" value="Peptidase_M1_dom"/>
</dbReference>
<evidence type="ECO:0000256" key="5">
    <source>
        <dbReference type="ARBA" id="ARBA00023163"/>
    </source>
</evidence>
<dbReference type="Pfam" id="PF25577">
    <property type="entry name" value="TPR_TAF2_C"/>
    <property type="match status" value="1"/>
</dbReference>
<feature type="domain" description="Peptidase M1 membrane alanine aminopeptidase" evidence="7">
    <location>
        <begin position="304"/>
        <end position="366"/>
    </location>
</feature>
<dbReference type="AlphaFoldDB" id="A0A4P9XM07"/>
<feature type="domain" description="Transcription initiation factor TFIID subunit 2 Ig-like" evidence="8">
    <location>
        <begin position="462"/>
        <end position="634"/>
    </location>
</feature>
<dbReference type="GO" id="GO:0005669">
    <property type="term" value="C:transcription factor TFIID complex"/>
    <property type="evidence" value="ECO:0007669"/>
    <property type="project" value="InterPro"/>
</dbReference>
<evidence type="ECO:0000256" key="3">
    <source>
        <dbReference type="ARBA" id="ARBA00017363"/>
    </source>
</evidence>
<gene>
    <name evidence="10" type="ORF">THASP1DRAFT_17902</name>
</gene>
<dbReference type="OrthoDB" id="308861at2759"/>
<protein>
    <recommendedName>
        <fullName evidence="3">Transcription initiation factor TFIID subunit 2</fullName>
    </recommendedName>
</protein>
<accession>A0A4P9XM07</accession>
<keyword evidence="11" id="KW-1185">Reference proteome</keyword>
<reference evidence="11" key="1">
    <citation type="journal article" date="2018" name="Nat. Microbiol.">
        <title>Leveraging single-cell genomics to expand the fungal tree of life.</title>
        <authorList>
            <person name="Ahrendt S.R."/>
            <person name="Quandt C.A."/>
            <person name="Ciobanu D."/>
            <person name="Clum A."/>
            <person name="Salamov A."/>
            <person name="Andreopoulos B."/>
            <person name="Cheng J.F."/>
            <person name="Woyke T."/>
            <person name="Pelin A."/>
            <person name="Henrissat B."/>
            <person name="Reynolds N.K."/>
            <person name="Benny G.L."/>
            <person name="Smith M.E."/>
            <person name="James T.Y."/>
            <person name="Grigoriev I.V."/>
        </authorList>
    </citation>
    <scope>NUCLEOTIDE SEQUENCE [LARGE SCALE GENOMIC DNA]</scope>
    <source>
        <strain evidence="11">RSA 1356</strain>
    </source>
</reference>
<dbReference type="InterPro" id="IPR037813">
    <property type="entry name" value="TAF2"/>
</dbReference>
<evidence type="ECO:0000259" key="7">
    <source>
        <dbReference type="Pfam" id="PF01433"/>
    </source>
</evidence>
<sequence length="795" mass="88505">MRHRVADCISESERGELCVSIPSSVHIVRVKQERADSQQQQQTEATATVDGEFYTAGFIVAALHSSYPRIRDVESKGEDAYEPFIVRIVYSADSPVNGMQFVLPDPATAPTRPPHLYVCGDRSPGVTRCWMPCLDRASECGTWELAFNVPAEMEMDVDGSAMTPVSVICNGELVEQMIPSDNLHRRIFRFEMLVPVSAPMICFAIGCFERMTVGAADASTTGAEDATARGARGHPDIPILAFGPIGRAEEVNHDCRYLGNTVQSFVKEIGSYPFASFAVVFVDEAPCTLMVGAGLVIQGFDTTRVLALSVALQWFGAYITPATWNDAWLVEGMAEYLCAAYLKRLMGTNEYRYRLKKDIERVCDMDVDRPPIGRVGVNRAPSADDMAFIRLKAPLVLFMLDKRMLKGGPSLGLNRVIPKIMLSAMSGELGVANAVATAWFIRICRKVSGIELKTFATHTFSAGCPIFHFRYAFNRKKMVVEINMTQESTAQRSLNILGRGTTDATPPTLFTGQMTARVREADGTPYEHVLDIQEPKKKFEVQFNTKYKRIRRTTKRFQARQAAAAAEDASADAEVSAELQEGEWIAEDDEETKRAWRIVEWGEEDEESTASGTFEWIRMDSDFEWVCVMDFYQPDFMWAAQLLNDRDVVAQYEATAALAMMPSSAVSTSLMRIVMDPKCFYRVRMDAALSLAKCATPDSDYIGFHHLTKIYEWRYGFSLSALLAREATMPRTNDFSNFSEYFVQKVCVACTLAIASAPLTIMAGHYYIHISCARSFWSLLAGCAPPSAPPSALQR</sequence>
<dbReference type="InterPro" id="IPR057345">
    <property type="entry name" value="Ig-like_TAF2"/>
</dbReference>